<gene>
    <name evidence="6" type="ORF">K7432_018573</name>
</gene>
<evidence type="ECO:0000256" key="4">
    <source>
        <dbReference type="SAM" id="SignalP"/>
    </source>
</evidence>
<evidence type="ECO:0000256" key="1">
    <source>
        <dbReference type="ARBA" id="ARBA00022450"/>
    </source>
</evidence>
<feature type="signal peptide" evidence="4">
    <location>
        <begin position="1"/>
        <end position="23"/>
    </location>
</feature>
<evidence type="ECO:0000313" key="6">
    <source>
        <dbReference type="EMBL" id="KAK9659747.1"/>
    </source>
</evidence>
<evidence type="ECO:0000256" key="2">
    <source>
        <dbReference type="ARBA" id="ARBA00022553"/>
    </source>
</evidence>
<comment type="caution">
    <text evidence="6">The sequence shown here is derived from an EMBL/GenBank/DDBJ whole genome shotgun (WGS) entry which is preliminary data.</text>
</comment>
<dbReference type="SUPFAM" id="SSF56801">
    <property type="entry name" value="Acetyl-CoA synthetase-like"/>
    <property type="match status" value="1"/>
</dbReference>
<accession>A0ABR2VJZ5</accession>
<dbReference type="InterPro" id="IPR000873">
    <property type="entry name" value="AMP-dep_synth/lig_dom"/>
</dbReference>
<dbReference type="PANTHER" id="PTHR43439:SF2">
    <property type="entry name" value="ENZYME, PUTATIVE (JCVI)-RELATED"/>
    <property type="match status" value="1"/>
</dbReference>
<dbReference type="Gene3D" id="3.40.50.12780">
    <property type="entry name" value="N-terminal domain of ligase-like"/>
    <property type="match status" value="1"/>
</dbReference>
<dbReference type="PANTHER" id="PTHR43439">
    <property type="entry name" value="PHENYLACETATE-COENZYME A LIGASE"/>
    <property type="match status" value="1"/>
</dbReference>
<keyword evidence="7" id="KW-1185">Reference proteome</keyword>
<dbReference type="InterPro" id="IPR042099">
    <property type="entry name" value="ANL_N_sf"/>
</dbReference>
<reference evidence="6 7" key="1">
    <citation type="submission" date="2023-04" db="EMBL/GenBank/DDBJ databases">
        <title>Genome of Basidiobolus ranarum AG-B5.</title>
        <authorList>
            <person name="Stajich J.E."/>
            <person name="Carter-House D."/>
            <person name="Gryganskyi A."/>
        </authorList>
    </citation>
    <scope>NUCLEOTIDE SEQUENCE [LARGE SCALE GENOMIC DNA]</scope>
    <source>
        <strain evidence="6 7">AG-B5</strain>
    </source>
</reference>
<evidence type="ECO:0000256" key="3">
    <source>
        <dbReference type="SAM" id="MobiDB-lite"/>
    </source>
</evidence>
<keyword evidence="1" id="KW-0596">Phosphopantetheine</keyword>
<dbReference type="Pfam" id="PF23562">
    <property type="entry name" value="AMP-binding_C_3"/>
    <property type="match status" value="1"/>
</dbReference>
<name>A0ABR2VJZ5_9FUNG</name>
<sequence>MKRYKPTLLVLVPWMLEQLYFIAEEDPTVYPLLQKLRVIIIGGAAFSEHIATNLIKQNVNLVSMYGMTETTGLILAANSDPADKNWNLMTPVNPDKTFFASLEGFTDEKELRFCADEPVLAPGLVINSETRTFHTGDLFVETPAESGKWMYKGRYDDILVHNNGEKTRPLPIEKQLMADGKGAFKNVAILGADRSDPKALKDSQEYDLYPTSKPNPPVYT</sequence>
<protein>
    <recommendedName>
        <fullName evidence="5">AMP-dependent synthetase/ligase domain-containing protein</fullName>
    </recommendedName>
</protein>
<dbReference type="EMBL" id="JASJQH010013445">
    <property type="protein sequence ID" value="KAK9659747.1"/>
    <property type="molecule type" value="Genomic_DNA"/>
</dbReference>
<dbReference type="Pfam" id="PF00501">
    <property type="entry name" value="AMP-binding"/>
    <property type="match status" value="1"/>
</dbReference>
<keyword evidence="2" id="KW-0597">Phosphoprotein</keyword>
<organism evidence="6 7">
    <name type="scientific">Basidiobolus ranarum</name>
    <dbReference type="NCBI Taxonomy" id="34480"/>
    <lineage>
        <taxon>Eukaryota</taxon>
        <taxon>Fungi</taxon>
        <taxon>Fungi incertae sedis</taxon>
        <taxon>Zoopagomycota</taxon>
        <taxon>Entomophthoromycotina</taxon>
        <taxon>Basidiobolomycetes</taxon>
        <taxon>Basidiobolales</taxon>
        <taxon>Basidiobolaceae</taxon>
        <taxon>Basidiobolus</taxon>
    </lineage>
</organism>
<keyword evidence="4" id="KW-0732">Signal</keyword>
<feature type="domain" description="AMP-dependent synthetase/ligase" evidence="5">
    <location>
        <begin position="1"/>
        <end position="84"/>
    </location>
</feature>
<evidence type="ECO:0000259" key="5">
    <source>
        <dbReference type="Pfam" id="PF00501"/>
    </source>
</evidence>
<dbReference type="InterPro" id="IPR051414">
    <property type="entry name" value="Adenylate-forming_Reductase"/>
</dbReference>
<feature type="chain" id="PRO_5045044479" description="AMP-dependent synthetase/ligase domain-containing protein" evidence="4">
    <location>
        <begin position="24"/>
        <end position="220"/>
    </location>
</feature>
<feature type="compositionally biased region" description="Basic and acidic residues" evidence="3">
    <location>
        <begin position="195"/>
        <end position="204"/>
    </location>
</feature>
<proteinExistence type="predicted"/>
<dbReference type="Proteomes" id="UP001479436">
    <property type="component" value="Unassembled WGS sequence"/>
</dbReference>
<feature type="region of interest" description="Disordered" evidence="3">
    <location>
        <begin position="195"/>
        <end position="220"/>
    </location>
</feature>
<evidence type="ECO:0000313" key="7">
    <source>
        <dbReference type="Proteomes" id="UP001479436"/>
    </source>
</evidence>